<evidence type="ECO:0000313" key="2">
    <source>
        <dbReference type="EMBL" id="KAF2216997.1"/>
    </source>
</evidence>
<feature type="signal peptide" evidence="1">
    <location>
        <begin position="1"/>
        <end position="20"/>
    </location>
</feature>
<dbReference type="Proteomes" id="UP000799539">
    <property type="component" value="Unassembled WGS sequence"/>
</dbReference>
<reference evidence="2" key="1">
    <citation type="journal article" date="2020" name="Stud. Mycol.">
        <title>101 Dothideomycetes genomes: a test case for predicting lifestyles and emergence of pathogens.</title>
        <authorList>
            <person name="Haridas S."/>
            <person name="Albert R."/>
            <person name="Binder M."/>
            <person name="Bloem J."/>
            <person name="Labutti K."/>
            <person name="Salamov A."/>
            <person name="Andreopoulos B."/>
            <person name="Baker S."/>
            <person name="Barry K."/>
            <person name="Bills G."/>
            <person name="Bluhm B."/>
            <person name="Cannon C."/>
            <person name="Castanera R."/>
            <person name="Culley D."/>
            <person name="Daum C."/>
            <person name="Ezra D."/>
            <person name="Gonzalez J."/>
            <person name="Henrissat B."/>
            <person name="Kuo A."/>
            <person name="Liang C."/>
            <person name="Lipzen A."/>
            <person name="Lutzoni F."/>
            <person name="Magnuson J."/>
            <person name="Mondo S."/>
            <person name="Nolan M."/>
            <person name="Ohm R."/>
            <person name="Pangilinan J."/>
            <person name="Park H.-J."/>
            <person name="Ramirez L."/>
            <person name="Alfaro M."/>
            <person name="Sun H."/>
            <person name="Tritt A."/>
            <person name="Yoshinaga Y."/>
            <person name="Zwiers L.-H."/>
            <person name="Turgeon B."/>
            <person name="Goodwin S."/>
            <person name="Spatafora J."/>
            <person name="Crous P."/>
            <person name="Grigoriev I."/>
        </authorList>
    </citation>
    <scope>NUCLEOTIDE SEQUENCE</scope>
    <source>
        <strain evidence="2">SCOH1-5</strain>
    </source>
</reference>
<protein>
    <submittedName>
        <fullName evidence="2">Uncharacterized protein</fullName>
    </submittedName>
</protein>
<feature type="chain" id="PRO_5025417322" evidence="1">
    <location>
        <begin position="21"/>
        <end position="108"/>
    </location>
</feature>
<evidence type="ECO:0000313" key="3">
    <source>
        <dbReference type="Proteomes" id="UP000799539"/>
    </source>
</evidence>
<accession>A0A6A6FU93</accession>
<dbReference type="EMBL" id="ML992663">
    <property type="protein sequence ID" value="KAF2216997.1"/>
    <property type="molecule type" value="Genomic_DNA"/>
</dbReference>
<proteinExistence type="predicted"/>
<sequence length="108" mass="11404">MKTLAGIMPLLFAPVQLVWAEQAGSKDVHYQAREIPIAPTTTRSPDPATSTPPCPTILTVAQRGGCGGCYATEYGHTSTESIDCGGCKNLTTSTRYNPLAGLCPVCFK</sequence>
<evidence type="ECO:0000256" key="1">
    <source>
        <dbReference type="SAM" id="SignalP"/>
    </source>
</evidence>
<keyword evidence="3" id="KW-1185">Reference proteome</keyword>
<dbReference type="OrthoDB" id="3650651at2759"/>
<dbReference type="AlphaFoldDB" id="A0A6A6FU93"/>
<gene>
    <name evidence="2" type="ORF">CERZMDRAFT_93059</name>
</gene>
<name>A0A6A6FU93_9PEZI</name>
<organism evidence="2 3">
    <name type="scientific">Cercospora zeae-maydis SCOH1-5</name>
    <dbReference type="NCBI Taxonomy" id="717836"/>
    <lineage>
        <taxon>Eukaryota</taxon>
        <taxon>Fungi</taxon>
        <taxon>Dikarya</taxon>
        <taxon>Ascomycota</taxon>
        <taxon>Pezizomycotina</taxon>
        <taxon>Dothideomycetes</taxon>
        <taxon>Dothideomycetidae</taxon>
        <taxon>Mycosphaerellales</taxon>
        <taxon>Mycosphaerellaceae</taxon>
        <taxon>Cercospora</taxon>
    </lineage>
</organism>
<keyword evidence="1" id="KW-0732">Signal</keyword>